<dbReference type="EMBL" id="SMKI01000067">
    <property type="protein sequence ID" value="TDC76852.1"/>
    <property type="molecule type" value="Genomic_DNA"/>
</dbReference>
<proteinExistence type="predicted"/>
<dbReference type="OrthoDB" id="4145729at2"/>
<keyword evidence="1" id="KW-0732">Signal</keyword>
<feature type="signal peptide" evidence="1">
    <location>
        <begin position="1"/>
        <end position="30"/>
    </location>
</feature>
<evidence type="ECO:0000313" key="3">
    <source>
        <dbReference type="Proteomes" id="UP000295345"/>
    </source>
</evidence>
<feature type="chain" id="PRO_5020702097" evidence="1">
    <location>
        <begin position="31"/>
        <end position="517"/>
    </location>
</feature>
<name>A0A4R4TNH7_9ACTN</name>
<gene>
    <name evidence="2" type="ORF">E1283_08825</name>
</gene>
<keyword evidence="3" id="KW-1185">Reference proteome</keyword>
<dbReference type="Proteomes" id="UP000295345">
    <property type="component" value="Unassembled WGS sequence"/>
</dbReference>
<protein>
    <submittedName>
        <fullName evidence="2">Uncharacterized protein</fullName>
    </submittedName>
</protein>
<sequence length="517" mass="54608">MRPGKERRAALAASLAFVGALLAPHGAAVAEEPGRYELTVDGIGLDGAPAGDDWSVVVQNVDTGETSYLDDEAGTGTVEVPAGDYLVTSDMGWIGTESAMDLTVQTRTLPELAADTAITFDARRAEEIDLSVFDRAAEQTTLTLVTVLTRGDGYTSTTFWNTFEGADSTFRTQHTGPSLGEGGLRSVAAASWLNPDTGTEYHAAHERTGTFFTGLDEHERRRDLARVDLGARALAGGARGRLHFLYELVHDGHFAERELPGTTTAYLTPGRWGYGLDVTEAGGDSLSFEGALERYAAGERRRVEVGAPVFGPGLGARDGLSREGDEIAVGVGLFSDDQGNRGAAGGWESASVVVRRDGEVYATSDRPLNRTWIEVPPEEAEYELTTTVRRDAAALVSTEVTASFTFASGHAGTSTELPMSVVRFTPRLGEGGTVPAGRRTVVPVTVQGTAAAEGGPSALSVEVSHDRGDTWRSVQVRDGAVAVDNPAAGGTVSFRAHLTDRGGNTTELTVVDAYRTV</sequence>
<organism evidence="2 3">
    <name type="scientific">Streptomyces hainanensis</name>
    <dbReference type="NCBI Taxonomy" id="402648"/>
    <lineage>
        <taxon>Bacteria</taxon>
        <taxon>Bacillati</taxon>
        <taxon>Actinomycetota</taxon>
        <taxon>Actinomycetes</taxon>
        <taxon>Kitasatosporales</taxon>
        <taxon>Streptomycetaceae</taxon>
        <taxon>Streptomyces</taxon>
    </lineage>
</organism>
<dbReference type="AlphaFoldDB" id="A0A4R4TNH7"/>
<reference evidence="2 3" key="1">
    <citation type="submission" date="2019-03" db="EMBL/GenBank/DDBJ databases">
        <title>Draft genome sequences of novel Actinobacteria.</title>
        <authorList>
            <person name="Sahin N."/>
            <person name="Ay H."/>
            <person name="Saygin H."/>
        </authorList>
    </citation>
    <scope>NUCLEOTIDE SEQUENCE [LARGE SCALE GENOMIC DNA]</scope>
    <source>
        <strain evidence="2 3">DSM 41900</strain>
    </source>
</reference>
<evidence type="ECO:0000313" key="2">
    <source>
        <dbReference type="EMBL" id="TDC76852.1"/>
    </source>
</evidence>
<comment type="caution">
    <text evidence="2">The sequence shown here is derived from an EMBL/GenBank/DDBJ whole genome shotgun (WGS) entry which is preliminary data.</text>
</comment>
<dbReference type="RefSeq" id="WP_132817364.1">
    <property type="nucleotide sequence ID" value="NZ_SMKI01000067.1"/>
</dbReference>
<evidence type="ECO:0000256" key="1">
    <source>
        <dbReference type="SAM" id="SignalP"/>
    </source>
</evidence>
<accession>A0A4R4TNH7</accession>